<keyword evidence="7" id="KW-1185">Reference proteome</keyword>
<dbReference type="PANTHER" id="PTHR46796:SF12">
    <property type="entry name" value="HTH-TYPE DNA-BINDING TRANSCRIPTIONAL ACTIVATOR EUTR"/>
    <property type="match status" value="1"/>
</dbReference>
<reference evidence="6 7" key="1">
    <citation type="submission" date="2023-07" db="EMBL/GenBank/DDBJ databases">
        <title>Identification of four novel Pseudomonas species associated with bacterial leaf spot of cucurbits.</title>
        <authorList>
            <person name="Fullem K.R."/>
        </authorList>
    </citation>
    <scope>NUCLEOTIDE SEQUENCE [LARGE SCALE GENOMIC DNA]</scope>
    <source>
        <strain evidence="6 7">KFB 138</strain>
    </source>
</reference>
<gene>
    <name evidence="6" type="ORF">Q6A51_02745</name>
</gene>
<comment type="caution">
    <text evidence="6">The sequence shown here is derived from an EMBL/GenBank/DDBJ whole genome shotgun (WGS) entry which is preliminary data.</text>
</comment>
<proteinExistence type="predicted"/>
<dbReference type="RefSeq" id="WP_201019632.1">
    <property type="nucleotide sequence ID" value="NZ_JAUQOO010000001.1"/>
</dbReference>
<keyword evidence="2" id="KW-0238">DNA-binding</keyword>
<dbReference type="InterPro" id="IPR035418">
    <property type="entry name" value="AraC-bd_2"/>
</dbReference>
<dbReference type="Proteomes" id="UP001223016">
    <property type="component" value="Unassembled WGS sequence"/>
</dbReference>
<evidence type="ECO:0000256" key="3">
    <source>
        <dbReference type="ARBA" id="ARBA00023163"/>
    </source>
</evidence>
<sequence length="335" mass="37616">MNLQTHVRSEDPFQGIHAACNDAQSAQAWMANICGPHGLKVSAPQRLNFQHAGNVLKSMSTVIGCIEYGTDVTIDIDASALCSYSISLPLNGQQALRRPEGLLLSDSLTGLIVSPHAQQELSIAGDCRKIQVAIKCAAMRQVLEEMLQRSVDAPVVFDAQISTHDGSTAAWWRWVKHLLAEMEQSRDFFAHLSMVRDIERALIKGLLLSQPNNYSCELLSLSQARCPEYLSRAKQFIHQHADEGITLEDIEHAAGISRFKLSSDFKKHFGISPLCYLKRYRLEAVRRALLEEGCNQNISAVAMRWGFNHLGRFSSDYKKLFLEMPSTTVERRRLY</sequence>
<organism evidence="6 7">
    <name type="scientific">Pseudomonas serbiensis</name>
    <dbReference type="NCBI Taxonomy" id="3064350"/>
    <lineage>
        <taxon>Bacteria</taxon>
        <taxon>Pseudomonadati</taxon>
        <taxon>Pseudomonadota</taxon>
        <taxon>Gammaproteobacteria</taxon>
        <taxon>Pseudomonadales</taxon>
        <taxon>Pseudomonadaceae</taxon>
        <taxon>Pseudomonas</taxon>
    </lineage>
</organism>
<evidence type="ECO:0000256" key="1">
    <source>
        <dbReference type="ARBA" id="ARBA00023015"/>
    </source>
</evidence>
<dbReference type="Gene3D" id="1.10.10.60">
    <property type="entry name" value="Homeodomain-like"/>
    <property type="match status" value="1"/>
</dbReference>
<dbReference type="SMART" id="SM00342">
    <property type="entry name" value="HTH_ARAC"/>
    <property type="match status" value="1"/>
</dbReference>
<dbReference type="PROSITE" id="PS01124">
    <property type="entry name" value="HTH_ARAC_FAMILY_2"/>
    <property type="match status" value="1"/>
</dbReference>
<keyword evidence="3" id="KW-0804">Transcription</keyword>
<evidence type="ECO:0000313" key="6">
    <source>
        <dbReference type="EMBL" id="MDO7925680.1"/>
    </source>
</evidence>
<dbReference type="InterPro" id="IPR009057">
    <property type="entry name" value="Homeodomain-like_sf"/>
</dbReference>
<keyword evidence="1" id="KW-0805">Transcription regulation</keyword>
<name>A0ABT9CJL8_9PSED</name>
<evidence type="ECO:0000313" key="7">
    <source>
        <dbReference type="Proteomes" id="UP001223016"/>
    </source>
</evidence>
<dbReference type="PANTHER" id="PTHR46796">
    <property type="entry name" value="HTH-TYPE TRANSCRIPTIONAL ACTIVATOR RHAS-RELATED"/>
    <property type="match status" value="1"/>
</dbReference>
<dbReference type="Pfam" id="PF12833">
    <property type="entry name" value="HTH_18"/>
    <property type="match status" value="1"/>
</dbReference>
<comment type="function">
    <text evidence="4">Regulatory protein of the TOL plasmid xyl operons. XylS activates the xylXYZLTEGFJQKIH operon required for the degradation of toluene, m-xylene and p-xylene.</text>
</comment>
<protein>
    <submittedName>
        <fullName evidence="6">AraC family transcriptional regulator</fullName>
    </submittedName>
</protein>
<dbReference type="Pfam" id="PF14525">
    <property type="entry name" value="AraC_binding_2"/>
    <property type="match status" value="1"/>
</dbReference>
<accession>A0ABT9CJL8</accession>
<dbReference type="InterPro" id="IPR018060">
    <property type="entry name" value="HTH_AraC"/>
</dbReference>
<evidence type="ECO:0000256" key="4">
    <source>
        <dbReference type="ARBA" id="ARBA00037345"/>
    </source>
</evidence>
<evidence type="ECO:0000256" key="2">
    <source>
        <dbReference type="ARBA" id="ARBA00023125"/>
    </source>
</evidence>
<evidence type="ECO:0000259" key="5">
    <source>
        <dbReference type="PROSITE" id="PS01124"/>
    </source>
</evidence>
<dbReference type="SUPFAM" id="SSF46689">
    <property type="entry name" value="Homeodomain-like"/>
    <property type="match status" value="1"/>
</dbReference>
<feature type="domain" description="HTH araC/xylS-type" evidence="5">
    <location>
        <begin position="231"/>
        <end position="331"/>
    </location>
</feature>
<dbReference type="EMBL" id="JAUQOO010000001">
    <property type="protein sequence ID" value="MDO7925680.1"/>
    <property type="molecule type" value="Genomic_DNA"/>
</dbReference>
<dbReference type="InterPro" id="IPR050204">
    <property type="entry name" value="AraC_XylS_family_regulators"/>
</dbReference>